<protein>
    <submittedName>
        <fullName evidence="1">Uncharacterized protein</fullName>
    </submittedName>
</protein>
<sequence>MTPHQSGYDALADSTVEANLGLSTPNDSMPCQQGMDEGTTNYTPDHIFAWKNPSVLIDQTKSSGDGLKTAQTYLGANKESGATETSTKVKMEDLSQFMYDTRSTFLAPDCSTNEPIIVSDESDAEEDADTNTGETTVIALSMSSSSESNDSISASYNAWCVGCFKYLTHFSDEPFLRVQLASVGSVVESDP</sequence>
<evidence type="ECO:0000313" key="1">
    <source>
        <dbReference type="EMBL" id="GEU90740.1"/>
    </source>
</evidence>
<proteinExistence type="predicted"/>
<dbReference type="EMBL" id="BKCJ010010251">
    <property type="protein sequence ID" value="GEU90740.1"/>
    <property type="molecule type" value="Genomic_DNA"/>
</dbReference>
<name>A0A6L2NX19_TANCI</name>
<organism evidence="1">
    <name type="scientific">Tanacetum cinerariifolium</name>
    <name type="common">Dalmatian daisy</name>
    <name type="synonym">Chrysanthemum cinerariifolium</name>
    <dbReference type="NCBI Taxonomy" id="118510"/>
    <lineage>
        <taxon>Eukaryota</taxon>
        <taxon>Viridiplantae</taxon>
        <taxon>Streptophyta</taxon>
        <taxon>Embryophyta</taxon>
        <taxon>Tracheophyta</taxon>
        <taxon>Spermatophyta</taxon>
        <taxon>Magnoliopsida</taxon>
        <taxon>eudicotyledons</taxon>
        <taxon>Gunneridae</taxon>
        <taxon>Pentapetalae</taxon>
        <taxon>asterids</taxon>
        <taxon>campanulids</taxon>
        <taxon>Asterales</taxon>
        <taxon>Asteraceae</taxon>
        <taxon>Asteroideae</taxon>
        <taxon>Anthemideae</taxon>
        <taxon>Anthemidinae</taxon>
        <taxon>Tanacetum</taxon>
    </lineage>
</organism>
<reference evidence="1" key="1">
    <citation type="journal article" date="2019" name="Sci. Rep.">
        <title>Draft genome of Tanacetum cinerariifolium, the natural source of mosquito coil.</title>
        <authorList>
            <person name="Yamashiro T."/>
            <person name="Shiraishi A."/>
            <person name="Satake H."/>
            <person name="Nakayama K."/>
        </authorList>
    </citation>
    <scope>NUCLEOTIDE SEQUENCE</scope>
</reference>
<comment type="caution">
    <text evidence="1">The sequence shown here is derived from an EMBL/GenBank/DDBJ whole genome shotgun (WGS) entry which is preliminary data.</text>
</comment>
<gene>
    <name evidence="1" type="ORF">Tci_062718</name>
</gene>
<dbReference type="AlphaFoldDB" id="A0A6L2NX19"/>
<accession>A0A6L2NX19</accession>